<accession>A0AAD9V1X3</accession>
<keyword evidence="2" id="KW-0378">Hydrolase</keyword>
<feature type="binding site" evidence="1">
    <location>
        <position position="118"/>
    </location>
    <ligand>
        <name>L-glutamate</name>
        <dbReference type="ChEBI" id="CHEBI:29985"/>
    </ligand>
</feature>
<feature type="binding site" evidence="1">
    <location>
        <position position="458"/>
    </location>
    <ligand>
        <name>L-glutamate</name>
        <dbReference type="ChEBI" id="CHEBI:29985"/>
    </ligand>
</feature>
<protein>
    <submittedName>
        <fullName evidence="2">Glutathione hydrolase 1 proenzyme</fullName>
    </submittedName>
</protein>
<reference evidence="2" key="2">
    <citation type="journal article" date="2023" name="Science">
        <title>Genomic signatures of disease resistance in endangered staghorn corals.</title>
        <authorList>
            <person name="Vollmer S.V."/>
            <person name="Selwyn J.D."/>
            <person name="Despard B.A."/>
            <person name="Roesel C.L."/>
        </authorList>
    </citation>
    <scope>NUCLEOTIDE SEQUENCE</scope>
    <source>
        <strain evidence="2">K2</strain>
    </source>
</reference>
<dbReference type="Gene3D" id="1.10.246.130">
    <property type="match status" value="1"/>
</dbReference>
<reference evidence="2" key="1">
    <citation type="journal article" date="2023" name="G3 (Bethesda)">
        <title>Whole genome assembly and annotation of the endangered Caribbean coral Acropora cervicornis.</title>
        <authorList>
            <person name="Selwyn J.D."/>
            <person name="Vollmer S.V."/>
        </authorList>
    </citation>
    <scope>NUCLEOTIDE SEQUENCE</scope>
    <source>
        <strain evidence="2">K2</strain>
    </source>
</reference>
<sequence>MPLPVCCVAARLVKIGAGGGTIVVAEGLVGSLVRYFTSQGNKSDTVATYTKQAVVTDSKKCSDIGNDILKKGGSAVDAAIAAMFCLGVINMHSSGIGGGGVMLVYNRASKNASFVDFRETAPFTASIFTPSDIGINDSRFGGRAIAVPGELKGMHQASQRYGRLPWRELVEPAIRLARDGFEISAAVADALETWPGVDVIRKDPGLSELLLDKDGKPYEKGRKIKNKKYAKTLEIIQQDPESFYNGSLAKNISRDMSNINSKVSQSDLQNYTTVNREPLKGSLSNMTMYLSPPPSSGAVLALIFNILKGYEMTPADLRSDDASVMTYHRIIEAFKFAYAWRSRLGDPAFNSEVQESAKQMLDPKLGDQLRQKIQDNRTHDNVSYYAKFGCRYRSMDTGIIYNNDMADFDIPGYEVVDNIHPSPFNLPVPGKLPFSSMTPAILTDNNGDVQVVIGAAGGRRITTAISLVLMNMLWFGMTLSDAVDKPRLHNQLVPNQHVSTEREYPLEKQIVEGLKRIGHTVQPGRKGDFSVVQAVYRKGKGLIHAKSDSRKFGAPAGQ</sequence>
<dbReference type="SUPFAM" id="SSF56235">
    <property type="entry name" value="N-terminal nucleophile aminohydrolases (Ntn hydrolases)"/>
    <property type="match status" value="1"/>
</dbReference>
<dbReference type="PANTHER" id="PTHR11686">
    <property type="entry name" value="GAMMA GLUTAMYL TRANSPEPTIDASE"/>
    <property type="match status" value="1"/>
</dbReference>
<dbReference type="FunFam" id="1.10.246.130:FF:000002">
    <property type="entry name" value="glutathione hydrolase 1 proenzyme"/>
    <property type="match status" value="1"/>
</dbReference>
<gene>
    <name evidence="2" type="ORF">P5673_019411</name>
</gene>
<proteinExistence type="predicted"/>
<dbReference type="InterPro" id="IPR029055">
    <property type="entry name" value="Ntn_hydrolases_N"/>
</dbReference>
<dbReference type="InterPro" id="IPR043138">
    <property type="entry name" value="GGT_lsub"/>
</dbReference>
<organism evidence="2 3">
    <name type="scientific">Acropora cervicornis</name>
    <name type="common">Staghorn coral</name>
    <dbReference type="NCBI Taxonomy" id="6130"/>
    <lineage>
        <taxon>Eukaryota</taxon>
        <taxon>Metazoa</taxon>
        <taxon>Cnidaria</taxon>
        <taxon>Anthozoa</taxon>
        <taxon>Hexacorallia</taxon>
        <taxon>Scleractinia</taxon>
        <taxon>Astrocoeniina</taxon>
        <taxon>Acroporidae</taxon>
        <taxon>Acropora</taxon>
    </lineage>
</organism>
<name>A0AAD9V1X3_ACRCE</name>
<dbReference type="GO" id="GO:0005886">
    <property type="term" value="C:plasma membrane"/>
    <property type="evidence" value="ECO:0007669"/>
    <property type="project" value="TreeGrafter"/>
</dbReference>
<dbReference type="Pfam" id="PF01019">
    <property type="entry name" value="G_glu_transpept"/>
    <property type="match status" value="1"/>
</dbReference>
<feature type="binding site" evidence="1">
    <location>
        <position position="407"/>
    </location>
    <ligand>
        <name>L-glutamate</name>
        <dbReference type="ChEBI" id="CHEBI:29985"/>
    </ligand>
</feature>
<dbReference type="PRINTS" id="PR01210">
    <property type="entry name" value="GGTRANSPTASE"/>
</dbReference>
<dbReference type="Gene3D" id="3.60.20.40">
    <property type="match status" value="1"/>
</dbReference>
<dbReference type="AlphaFoldDB" id="A0AAD9V1X3"/>
<dbReference type="InterPro" id="IPR000101">
    <property type="entry name" value="GGT_peptidase"/>
</dbReference>
<dbReference type="Proteomes" id="UP001249851">
    <property type="component" value="Unassembled WGS sequence"/>
</dbReference>
<dbReference type="GO" id="GO:0036374">
    <property type="term" value="F:glutathione hydrolase activity"/>
    <property type="evidence" value="ECO:0007669"/>
    <property type="project" value="InterPro"/>
</dbReference>
<dbReference type="EMBL" id="JARQWQ010000045">
    <property type="protein sequence ID" value="KAK2558289.1"/>
    <property type="molecule type" value="Genomic_DNA"/>
</dbReference>
<comment type="caution">
    <text evidence="2">The sequence shown here is derived from an EMBL/GenBank/DDBJ whole genome shotgun (WGS) entry which is preliminary data.</text>
</comment>
<dbReference type="InterPro" id="IPR043137">
    <property type="entry name" value="GGT_ssub_C"/>
</dbReference>
<dbReference type="PANTHER" id="PTHR11686:SF9">
    <property type="entry name" value="RE13973P"/>
    <property type="match status" value="1"/>
</dbReference>
<keyword evidence="3" id="KW-1185">Reference proteome</keyword>
<dbReference type="GO" id="GO:0006751">
    <property type="term" value="P:glutathione catabolic process"/>
    <property type="evidence" value="ECO:0007669"/>
    <property type="project" value="InterPro"/>
</dbReference>
<feature type="binding site" evidence="1">
    <location>
        <begin position="435"/>
        <end position="436"/>
    </location>
    <ligand>
        <name>L-glutamate</name>
        <dbReference type="ChEBI" id="CHEBI:29985"/>
    </ligand>
</feature>
<evidence type="ECO:0000313" key="2">
    <source>
        <dbReference type="EMBL" id="KAK2558289.1"/>
    </source>
</evidence>
<evidence type="ECO:0000313" key="3">
    <source>
        <dbReference type="Proteomes" id="UP001249851"/>
    </source>
</evidence>
<evidence type="ECO:0000256" key="1">
    <source>
        <dbReference type="PIRSR" id="PIRSR600101-2"/>
    </source>
</evidence>